<accession>A0A6N3SPP6</accession>
<feature type="domain" description="Tn3 transposase DDE" evidence="5">
    <location>
        <begin position="579"/>
        <end position="965"/>
    </location>
</feature>
<organism evidence="7 9">
    <name type="scientific">Acetobacter cibinongensis</name>
    <dbReference type="NCBI Taxonomy" id="146475"/>
    <lineage>
        <taxon>Bacteria</taxon>
        <taxon>Pseudomonadati</taxon>
        <taxon>Pseudomonadota</taxon>
        <taxon>Alphaproteobacteria</taxon>
        <taxon>Acetobacterales</taxon>
        <taxon>Acetobacteraceae</taxon>
        <taxon>Acetobacter</taxon>
    </lineage>
</organism>
<evidence type="ECO:0000259" key="6">
    <source>
        <dbReference type="Pfam" id="PF13700"/>
    </source>
</evidence>
<dbReference type="GO" id="GO:0003677">
    <property type="term" value="F:DNA binding"/>
    <property type="evidence" value="ECO:0007669"/>
    <property type="project" value="UniProtKB-KW"/>
</dbReference>
<comment type="similarity">
    <text evidence="1">Belongs to the transposase 7 family.</text>
</comment>
<keyword evidence="2" id="KW-0815">Transposition</keyword>
<dbReference type="InterPro" id="IPR002513">
    <property type="entry name" value="Tn3_Tnp_DDE_dom"/>
</dbReference>
<evidence type="ECO:0000313" key="8">
    <source>
        <dbReference type="EMBL" id="GEL59301.1"/>
    </source>
</evidence>
<reference evidence="7 9" key="1">
    <citation type="submission" date="2012-11" db="EMBL/GenBank/DDBJ databases">
        <title>Whole genome sequence of Acetobacter cibinongensis 4H-1.</title>
        <authorList>
            <person name="Azuma Y."/>
            <person name="Higashiura N."/>
            <person name="Hirakawa H."/>
            <person name="Matsushita K."/>
        </authorList>
    </citation>
    <scope>NUCLEOTIDE SEQUENCE [LARGE SCALE GENOMIC DNA]</scope>
    <source>
        <strain evidence="7 9">4H-1</strain>
    </source>
</reference>
<reference evidence="8 10" key="2">
    <citation type="submission" date="2019-07" db="EMBL/GenBank/DDBJ databases">
        <title>Whole genome shotgun sequence of Acetobacter cibinongensis NBRC 16605.</title>
        <authorList>
            <person name="Hosoyama A."/>
            <person name="Uohara A."/>
            <person name="Ohji S."/>
            <person name="Ichikawa N."/>
        </authorList>
    </citation>
    <scope>NUCLEOTIDE SEQUENCE [LARGE SCALE GENOMIC DNA]</scope>
    <source>
        <strain evidence="8 10">NBRC 16605</strain>
    </source>
</reference>
<dbReference type="GO" id="GO:0004803">
    <property type="term" value="F:transposase activity"/>
    <property type="evidence" value="ECO:0007669"/>
    <property type="project" value="InterPro"/>
</dbReference>
<dbReference type="STRING" id="1231339.Abci_007_182"/>
<evidence type="ECO:0000313" key="7">
    <source>
        <dbReference type="EMBL" id="GAN59779.1"/>
    </source>
</evidence>
<evidence type="ECO:0000259" key="5">
    <source>
        <dbReference type="Pfam" id="PF01526"/>
    </source>
</evidence>
<dbReference type="Proteomes" id="UP000321891">
    <property type="component" value="Unassembled WGS sequence"/>
</dbReference>
<dbReference type="InterPro" id="IPR025296">
    <property type="entry name" value="DUF4158"/>
</dbReference>
<evidence type="ECO:0000256" key="3">
    <source>
        <dbReference type="ARBA" id="ARBA00023125"/>
    </source>
</evidence>
<sequence length="992" mass="109613">MPRRSVLTEAQHAELFALPENEADLVRYWTLGADDLRAITSRRRPHNRLGFALQLCALRYPGRLLKPGEFIPDAPLRFVGDQLGIAPDLLAGYATRGPTRYEQLDTLREVFGFRQLSRPIQAELQAWLLPIALTMTGGIDLARILMEEFRRRRIIVPGITSLERMVSKALLDAERKVGDLLTGHLTSAQCGLLDSLLLQYDEGRISTLAWIRQPPGRPGRRSFAAILERLSVIRAIGLAPEVVAPVHPERLRLLNQQGVRLTAQHLSVLNPIRRRAVLVATVIEMQVALTDDAVVMFERLIGQMFRRAERREEAALKRDKRTINGKIRLLARLGTAIIDARANGSDPFGAIAEIIGWDDLGSEIAEARQLVRPDPLDPVELARSNLPILRQIGPAFVASFTFGAVPACSGLARDIATMRDLGSGRLRKLPVGVPLGFVRPAWRRRIDRAGLDRRIFEFCVLTELRDRLRAGDMWVEGSRRYRAVEQQLISAPVFAAMRAAGPLPIPVAETAATWLAERKALLTQRLAEVDAKAAADALEDVRLSGGKLRISPLRAVTPDEAEMALAPLYSHLPTIRITDLLAEVDRWTGFSKCFTHLTTGRMHDDPRAVLTAVLADATNLGHARMAEACDLVSQRQLGWLAAWHLREDSYGAALAMLVDAQHRLPLSNAFGAGNASSSDGQNFPLDRRAQATGAVNPHKGSEPSVSFYTHVSDRYAPFHAKVISAGASEAAHVLDGLLHHGAELAIERHHTDGGGVSDHVFALCHLLGFQFAPRIPNIAARRLHLFRDARPGPAIAPLAAQAIDEQLIASHWEDIVRLATSIRTGVTSASTMLERLGSYPRANGLALALREVGRVERTLFTLDWIEKPEERRRATRELNKGEAQNALKRAIFFHRTGRIRDHGIQAQGHRASALNLVAGAIVLWNTTYMEAVLRHLERHGKQIPPDLLQHLSPLGWQHINLTGDYLWTDASTTGGTLRPLRQKIGVSDAQNA</sequence>
<dbReference type="InterPro" id="IPR047653">
    <property type="entry name" value="Tn3-like_transpos"/>
</dbReference>
<evidence type="ECO:0000313" key="10">
    <source>
        <dbReference type="Proteomes" id="UP000321891"/>
    </source>
</evidence>
<name>A0A0D6N1H1_9PROT</name>
<dbReference type="RefSeq" id="WP_040133502.1">
    <property type="nucleotide sequence ID" value="NZ_BAMV01000007.1"/>
</dbReference>
<dbReference type="Pfam" id="PF01526">
    <property type="entry name" value="DDE_Tnp_Tn3"/>
    <property type="match status" value="1"/>
</dbReference>
<dbReference type="EMBL" id="BJVU01000008">
    <property type="protein sequence ID" value="GEL59301.1"/>
    <property type="molecule type" value="Genomic_DNA"/>
</dbReference>
<comment type="caution">
    <text evidence="7">The sequence shown here is derived from an EMBL/GenBank/DDBJ whole genome shotgun (WGS) entry which is preliminary data.</text>
</comment>
<accession>A0A0D6N1H1</accession>
<dbReference type="Proteomes" id="UP000032671">
    <property type="component" value="Unassembled WGS sequence"/>
</dbReference>
<evidence type="ECO:0000256" key="1">
    <source>
        <dbReference type="ARBA" id="ARBA00009402"/>
    </source>
</evidence>
<dbReference type="EMBL" id="BAMV01000007">
    <property type="protein sequence ID" value="GAN59779.1"/>
    <property type="molecule type" value="Genomic_DNA"/>
</dbReference>
<protein>
    <submittedName>
        <fullName evidence="8">DDE transposase</fullName>
    </submittedName>
    <submittedName>
        <fullName evidence="7">Transposase Tn3</fullName>
    </submittedName>
</protein>
<keyword evidence="4" id="KW-0233">DNA recombination</keyword>
<feature type="domain" description="DUF4158" evidence="6">
    <location>
        <begin position="7"/>
        <end position="169"/>
    </location>
</feature>
<gene>
    <name evidence="7" type="ORF">Abci_007_182</name>
    <name evidence="8" type="ORF">ACI01nite_19030</name>
</gene>
<dbReference type="Pfam" id="PF13700">
    <property type="entry name" value="DUF4158"/>
    <property type="match status" value="1"/>
</dbReference>
<evidence type="ECO:0000313" key="9">
    <source>
        <dbReference type="Proteomes" id="UP000032671"/>
    </source>
</evidence>
<evidence type="ECO:0000256" key="2">
    <source>
        <dbReference type="ARBA" id="ARBA00022578"/>
    </source>
</evidence>
<keyword evidence="3" id="KW-0238">DNA-binding</keyword>
<keyword evidence="10" id="KW-1185">Reference proteome</keyword>
<evidence type="ECO:0000256" key="4">
    <source>
        <dbReference type="ARBA" id="ARBA00023172"/>
    </source>
</evidence>
<proteinExistence type="inferred from homology"/>
<dbReference type="GO" id="GO:0006313">
    <property type="term" value="P:DNA transposition"/>
    <property type="evidence" value="ECO:0007669"/>
    <property type="project" value="InterPro"/>
</dbReference>
<dbReference type="AlphaFoldDB" id="A0A0D6N1H1"/>
<dbReference type="NCBIfam" id="NF033527">
    <property type="entry name" value="transpos_Tn3"/>
    <property type="match status" value="1"/>
</dbReference>